<proteinExistence type="predicted"/>
<dbReference type="Pfam" id="PF10727">
    <property type="entry name" value="Rossmann-like"/>
    <property type="match status" value="1"/>
</dbReference>
<reference evidence="3" key="1">
    <citation type="submission" date="2020-05" db="EMBL/GenBank/DDBJ databases">
        <authorList>
            <person name="Chiriac C."/>
            <person name="Salcher M."/>
            <person name="Ghai R."/>
            <person name="Kavagutti S V."/>
        </authorList>
    </citation>
    <scope>NUCLEOTIDE SEQUENCE</scope>
</reference>
<dbReference type="InterPro" id="IPR018931">
    <property type="entry name" value="DUF2520"/>
</dbReference>
<evidence type="ECO:0000259" key="2">
    <source>
        <dbReference type="Pfam" id="PF10728"/>
    </source>
</evidence>
<dbReference type="AlphaFoldDB" id="A0A6J6C071"/>
<dbReference type="EMBL" id="CAEZST010000006">
    <property type="protein sequence ID" value="CAB4544566.1"/>
    <property type="molecule type" value="Genomic_DNA"/>
</dbReference>
<dbReference type="PANTHER" id="PTHR40459">
    <property type="entry name" value="CONSERVED HYPOTHETICAL ALANINE AND LEUCINE RICH PROTEIN"/>
    <property type="match status" value="1"/>
</dbReference>
<protein>
    <submittedName>
        <fullName evidence="3">Unannotated protein</fullName>
    </submittedName>
</protein>
<sequence>MKIGVIGNEPAGPVLAKAWANAGHDLVGVYVETPAAIDRVEALLPDVPIAPMAAVVEAAELIILAIPPADIDLTVAGLADMQLFGPRKIVLHLSPHRGYGVLADAAQQGAIPIAMHPLMHFTGTSMDITVMKGATFVVSTPDTYRAIAQALVIEIGAEPFELTEFQRAAYAEAFEVARDFSSLVVQQAMGILAESEVSHPAQLIGPVVRSAVDDALATPIQPIDPRDAQ</sequence>
<dbReference type="InterPro" id="IPR036291">
    <property type="entry name" value="NAD(P)-bd_dom_sf"/>
</dbReference>
<dbReference type="Gene3D" id="3.40.50.720">
    <property type="entry name" value="NAD(P)-binding Rossmann-like Domain"/>
    <property type="match status" value="1"/>
</dbReference>
<organism evidence="3">
    <name type="scientific">freshwater metagenome</name>
    <dbReference type="NCBI Taxonomy" id="449393"/>
    <lineage>
        <taxon>unclassified sequences</taxon>
        <taxon>metagenomes</taxon>
        <taxon>ecological metagenomes</taxon>
    </lineage>
</organism>
<evidence type="ECO:0000313" key="3">
    <source>
        <dbReference type="EMBL" id="CAB4544566.1"/>
    </source>
</evidence>
<name>A0A6J6C071_9ZZZZ</name>
<dbReference type="SUPFAM" id="SSF51735">
    <property type="entry name" value="NAD(P)-binding Rossmann-fold domains"/>
    <property type="match status" value="1"/>
</dbReference>
<feature type="domain" description="Putative oxidoreductase/dehydrogenase Rossmann-like" evidence="1">
    <location>
        <begin position="2"/>
        <end position="117"/>
    </location>
</feature>
<gene>
    <name evidence="3" type="ORF">UFOPK1503_00514</name>
</gene>
<dbReference type="Pfam" id="PF10728">
    <property type="entry name" value="DUF2520"/>
    <property type="match status" value="1"/>
</dbReference>
<dbReference type="PANTHER" id="PTHR40459:SF1">
    <property type="entry name" value="CONSERVED HYPOTHETICAL ALANINE AND LEUCINE RICH PROTEIN"/>
    <property type="match status" value="1"/>
</dbReference>
<dbReference type="InterPro" id="IPR019665">
    <property type="entry name" value="OxRdtase/DH_put_Rossmann_dom"/>
</dbReference>
<accession>A0A6J6C071</accession>
<feature type="domain" description="DUF2520" evidence="2">
    <location>
        <begin position="135"/>
        <end position="218"/>
    </location>
</feature>
<evidence type="ECO:0000259" key="1">
    <source>
        <dbReference type="Pfam" id="PF10727"/>
    </source>
</evidence>